<dbReference type="Gene3D" id="1.20.1280.50">
    <property type="match status" value="1"/>
</dbReference>
<evidence type="ECO:0000256" key="1">
    <source>
        <dbReference type="ARBA" id="ARBA00022723"/>
    </source>
</evidence>
<comment type="caution">
    <text evidence="6">The sequence shown here is derived from an EMBL/GenBank/DDBJ whole genome shotgun (WGS) entry which is preliminary data.</text>
</comment>
<evidence type="ECO:0000313" key="7">
    <source>
        <dbReference type="Proteomes" id="UP000789390"/>
    </source>
</evidence>
<evidence type="ECO:0000256" key="2">
    <source>
        <dbReference type="ARBA" id="ARBA00022771"/>
    </source>
</evidence>
<dbReference type="PROSITE" id="PS01360">
    <property type="entry name" value="ZF_MYND_1"/>
    <property type="match status" value="1"/>
</dbReference>
<dbReference type="GO" id="GO:0008270">
    <property type="term" value="F:zinc ion binding"/>
    <property type="evidence" value="ECO:0007669"/>
    <property type="project" value="UniProtKB-KW"/>
</dbReference>
<protein>
    <recommendedName>
        <fullName evidence="5">MYND-type domain-containing protein</fullName>
    </recommendedName>
</protein>
<evidence type="ECO:0000259" key="5">
    <source>
        <dbReference type="PROSITE" id="PS50865"/>
    </source>
</evidence>
<dbReference type="OrthoDB" id="6332516at2759"/>
<evidence type="ECO:0000256" key="4">
    <source>
        <dbReference type="PROSITE-ProRule" id="PRU00134"/>
    </source>
</evidence>
<accession>A0A8J2RTU9</accession>
<dbReference type="SUPFAM" id="SSF81383">
    <property type="entry name" value="F-box domain"/>
    <property type="match status" value="1"/>
</dbReference>
<reference evidence="6" key="1">
    <citation type="submission" date="2021-11" db="EMBL/GenBank/DDBJ databases">
        <authorList>
            <person name="Schell T."/>
        </authorList>
    </citation>
    <scope>NUCLEOTIDE SEQUENCE</scope>
    <source>
        <strain evidence="6">M5</strain>
    </source>
</reference>
<evidence type="ECO:0000256" key="3">
    <source>
        <dbReference type="ARBA" id="ARBA00022833"/>
    </source>
</evidence>
<keyword evidence="1" id="KW-0479">Metal-binding</keyword>
<dbReference type="Gene3D" id="6.10.140.2220">
    <property type="match status" value="1"/>
</dbReference>
<organism evidence="6 7">
    <name type="scientific">Daphnia galeata</name>
    <dbReference type="NCBI Taxonomy" id="27404"/>
    <lineage>
        <taxon>Eukaryota</taxon>
        <taxon>Metazoa</taxon>
        <taxon>Ecdysozoa</taxon>
        <taxon>Arthropoda</taxon>
        <taxon>Crustacea</taxon>
        <taxon>Branchiopoda</taxon>
        <taxon>Diplostraca</taxon>
        <taxon>Cladocera</taxon>
        <taxon>Anomopoda</taxon>
        <taxon>Daphniidae</taxon>
        <taxon>Daphnia</taxon>
    </lineage>
</organism>
<dbReference type="PROSITE" id="PS50865">
    <property type="entry name" value="ZF_MYND_2"/>
    <property type="match status" value="1"/>
</dbReference>
<dbReference type="InterPro" id="IPR036047">
    <property type="entry name" value="F-box-like_dom_sf"/>
</dbReference>
<keyword evidence="7" id="KW-1185">Reference proteome</keyword>
<name>A0A8J2RTU9_9CRUS</name>
<dbReference type="InterPro" id="IPR002893">
    <property type="entry name" value="Znf_MYND"/>
</dbReference>
<dbReference type="Proteomes" id="UP000789390">
    <property type="component" value="Unassembled WGS sequence"/>
</dbReference>
<proteinExistence type="predicted"/>
<keyword evidence="2 4" id="KW-0863">Zinc-finger</keyword>
<dbReference type="Pfam" id="PF01753">
    <property type="entry name" value="zf-MYND"/>
    <property type="match status" value="1"/>
</dbReference>
<feature type="domain" description="MYND-type" evidence="5">
    <location>
        <begin position="470"/>
        <end position="508"/>
    </location>
</feature>
<dbReference type="SUPFAM" id="SSF144232">
    <property type="entry name" value="HIT/MYND zinc finger-like"/>
    <property type="match status" value="1"/>
</dbReference>
<dbReference type="EMBL" id="CAKKLH010000292">
    <property type="protein sequence ID" value="CAH0109403.1"/>
    <property type="molecule type" value="Genomic_DNA"/>
</dbReference>
<gene>
    <name evidence="6" type="ORF">DGAL_LOCUS12881</name>
</gene>
<dbReference type="AlphaFoldDB" id="A0A8J2RTU9"/>
<keyword evidence="3" id="KW-0862">Zinc</keyword>
<evidence type="ECO:0000313" key="6">
    <source>
        <dbReference type="EMBL" id="CAH0109403.1"/>
    </source>
</evidence>
<sequence>MNQTLTHHVSVGFDIIKELHSREMCHVLQLIFKYFDEDTIASIELTSKDWKAAISYGDSPKLWNNLLRQKMAMFPLWERLNFNFPPSLDQALNYLSSRKIFNKTQFTAETLKKNVLTFEYTRDLVQDSVNVKGVIGYVRYCLMKSFVIGEKFVALKWKSQIKIWNRHSLKVEEILDIASKRQNLQNFKFILWDDALLYTHDQQINLRNIVTRKAEEHKPSWMNPTNYINFLFASNGYLVIGVYVKNQKHFSHNVVIWKIKKPVEIEWEEFRMIPLTLDDYETSIDHRFVIFTHRIEQSQLICDVRKTSDPTTTVKILKFASVEGEDVSYKYGLLLITNLKADMMIVDVESGVSRTILQPNNDFATNCLGVVSVSIHCDYVCLMCDYVDEYSVLITKIQLWDFQTLKNPPADSPLQPFCYFQEAEVANMGKAVTFRADLFGLVFVTVSPIPQYLVNSLPYVIRVLNFLPNCNFCKKIKKKLRRCSRCKSAKYCDGICQNADWHHHKGLCNIINTK</sequence>